<dbReference type="Ensembl" id="ENSLLET00000046973.1">
    <property type="protein sequence ID" value="ENSLLEP00000045179.1"/>
    <property type="gene ID" value="ENSLLEG00000028649.1"/>
</dbReference>
<evidence type="ECO:0000313" key="2">
    <source>
        <dbReference type="Proteomes" id="UP000694569"/>
    </source>
</evidence>
<dbReference type="InterPro" id="IPR027857">
    <property type="entry name" value="SCRE"/>
</dbReference>
<reference evidence="1" key="1">
    <citation type="submission" date="2025-08" db="UniProtKB">
        <authorList>
            <consortium name="Ensembl"/>
        </authorList>
    </citation>
    <scope>IDENTIFICATION</scope>
</reference>
<gene>
    <name evidence="1" type="primary">C1orf146</name>
</gene>
<dbReference type="PANTHER" id="PTHR31408">
    <property type="entry name" value="HYPOTHETICAL PROTEIN LOC689986"/>
    <property type="match status" value="1"/>
</dbReference>
<dbReference type="GO" id="GO:0007130">
    <property type="term" value="P:synaptonemal complex assembly"/>
    <property type="evidence" value="ECO:0007669"/>
    <property type="project" value="InterPro"/>
</dbReference>
<evidence type="ECO:0000313" key="1">
    <source>
        <dbReference type="Ensembl" id="ENSLLEP00000045179.1"/>
    </source>
</evidence>
<name>A0A8C5QZC7_9ANUR</name>
<dbReference type="Pfam" id="PF15162">
    <property type="entry name" value="SCRE"/>
    <property type="match status" value="1"/>
</dbReference>
<reference evidence="1" key="2">
    <citation type="submission" date="2025-09" db="UniProtKB">
        <authorList>
            <consortium name="Ensembl"/>
        </authorList>
    </citation>
    <scope>IDENTIFICATION</scope>
</reference>
<organism evidence="1 2">
    <name type="scientific">Leptobrachium leishanense</name>
    <name type="common">Leishan spiny toad</name>
    <dbReference type="NCBI Taxonomy" id="445787"/>
    <lineage>
        <taxon>Eukaryota</taxon>
        <taxon>Metazoa</taxon>
        <taxon>Chordata</taxon>
        <taxon>Craniata</taxon>
        <taxon>Vertebrata</taxon>
        <taxon>Euteleostomi</taxon>
        <taxon>Amphibia</taxon>
        <taxon>Batrachia</taxon>
        <taxon>Anura</taxon>
        <taxon>Pelobatoidea</taxon>
        <taxon>Megophryidae</taxon>
        <taxon>Leptobrachium</taxon>
    </lineage>
</organism>
<proteinExistence type="predicted"/>
<dbReference type="GO" id="GO:0007131">
    <property type="term" value="P:reciprocal meiotic recombination"/>
    <property type="evidence" value="ECO:0007669"/>
    <property type="project" value="TreeGrafter"/>
</dbReference>
<dbReference type="GO" id="GO:0005694">
    <property type="term" value="C:chromosome"/>
    <property type="evidence" value="ECO:0007669"/>
    <property type="project" value="TreeGrafter"/>
</dbReference>
<dbReference type="PANTHER" id="PTHR31408:SF2">
    <property type="entry name" value="PROTEIN SPO16 HOMOLOG"/>
    <property type="match status" value="1"/>
</dbReference>
<sequence>MFSIQQRFLGTNLRILPVHNNADAVKLMLTIAKVTSKPHNESVRERLLQAKTHIVENSPVWKTLDEIKL</sequence>
<dbReference type="AlphaFoldDB" id="A0A8C5QZC7"/>
<dbReference type="Proteomes" id="UP000694569">
    <property type="component" value="Unplaced"/>
</dbReference>
<keyword evidence="2" id="KW-1185">Reference proteome</keyword>
<dbReference type="OrthoDB" id="6149480at2759"/>
<dbReference type="GeneTree" id="ENSGT00390000008285"/>
<protein>
    <submittedName>
        <fullName evidence="1">Chromosome 1 open reading frame 146</fullName>
    </submittedName>
</protein>
<accession>A0A8C5QZC7</accession>